<dbReference type="Bgee" id="ENSAMXG00000020522">
    <property type="expression patterns" value="Expressed in embryo and 14 other cell types or tissues"/>
</dbReference>
<evidence type="ECO:0000256" key="7">
    <source>
        <dbReference type="ARBA" id="ARBA00023015"/>
    </source>
</evidence>
<feature type="region of interest" description="Disordered" evidence="11">
    <location>
        <begin position="366"/>
        <end position="403"/>
    </location>
</feature>
<dbReference type="PROSITE" id="PS00028">
    <property type="entry name" value="ZINC_FINGER_C2H2_1"/>
    <property type="match status" value="4"/>
</dbReference>
<organism evidence="13 14">
    <name type="scientific">Astyanax mexicanus</name>
    <name type="common">Blind cave fish</name>
    <name type="synonym">Astyanax fasciatus mexicanus</name>
    <dbReference type="NCBI Taxonomy" id="7994"/>
    <lineage>
        <taxon>Eukaryota</taxon>
        <taxon>Metazoa</taxon>
        <taxon>Chordata</taxon>
        <taxon>Craniata</taxon>
        <taxon>Vertebrata</taxon>
        <taxon>Euteleostomi</taxon>
        <taxon>Actinopterygii</taxon>
        <taxon>Neopterygii</taxon>
        <taxon>Teleostei</taxon>
        <taxon>Ostariophysi</taxon>
        <taxon>Characiformes</taxon>
        <taxon>Characoidei</taxon>
        <taxon>Acestrorhamphidae</taxon>
        <taxon>Acestrorhamphinae</taxon>
        <taxon>Astyanax</taxon>
    </lineage>
</organism>
<feature type="compositionally biased region" description="Polar residues" evidence="11">
    <location>
        <begin position="272"/>
        <end position="284"/>
    </location>
</feature>
<keyword evidence="14" id="KW-1185">Reference proteome</keyword>
<name>W5LMR7_ASTMX</name>
<dbReference type="Proteomes" id="UP000018467">
    <property type="component" value="Unassembled WGS sequence"/>
</dbReference>
<dbReference type="PANTHER" id="PTHR24388">
    <property type="entry name" value="ZINC FINGER PROTEIN"/>
    <property type="match status" value="1"/>
</dbReference>
<feature type="compositionally biased region" description="Low complexity" evidence="11">
    <location>
        <begin position="907"/>
        <end position="918"/>
    </location>
</feature>
<dbReference type="GO" id="GO:0000981">
    <property type="term" value="F:DNA-binding transcription factor activity, RNA polymerase II-specific"/>
    <property type="evidence" value="ECO:0007669"/>
    <property type="project" value="TreeGrafter"/>
</dbReference>
<evidence type="ECO:0000256" key="5">
    <source>
        <dbReference type="ARBA" id="ARBA00022771"/>
    </source>
</evidence>
<feature type="domain" description="HTH CENPB-type" evidence="12">
    <location>
        <begin position="968"/>
        <end position="1037"/>
    </location>
</feature>
<keyword evidence="8" id="KW-0238">DNA-binding</keyword>
<evidence type="ECO:0000256" key="6">
    <source>
        <dbReference type="ARBA" id="ARBA00022833"/>
    </source>
</evidence>
<dbReference type="GO" id="GO:0008345">
    <property type="term" value="P:larval locomotory behavior"/>
    <property type="evidence" value="ECO:0007669"/>
    <property type="project" value="Ensembl"/>
</dbReference>
<dbReference type="FunFam" id="3.30.160.60:FF:000298">
    <property type="entry name" value="zinc finger protein 280D isoform X1"/>
    <property type="match status" value="1"/>
</dbReference>
<reference evidence="13" key="3">
    <citation type="submission" date="2025-08" db="UniProtKB">
        <authorList>
            <consortium name="Ensembl"/>
        </authorList>
    </citation>
    <scope>IDENTIFICATION</scope>
</reference>
<keyword evidence="9" id="KW-0804">Transcription</keyword>
<dbReference type="InterPro" id="IPR006600">
    <property type="entry name" value="HTH_CenpB_DNA-bd_dom"/>
</dbReference>
<protein>
    <submittedName>
        <fullName evidence="13">Pogo transposable element derived with ZNF domain a</fullName>
    </submittedName>
</protein>
<dbReference type="SMART" id="SM00355">
    <property type="entry name" value="ZnF_C2H2"/>
    <property type="match status" value="8"/>
</dbReference>
<evidence type="ECO:0000256" key="2">
    <source>
        <dbReference type="ARBA" id="ARBA00004123"/>
    </source>
</evidence>
<evidence type="ECO:0000256" key="8">
    <source>
        <dbReference type="ARBA" id="ARBA00023125"/>
    </source>
</evidence>
<dbReference type="InterPro" id="IPR050527">
    <property type="entry name" value="Snail/Krueppel_Znf"/>
</dbReference>
<reference evidence="13" key="4">
    <citation type="submission" date="2025-09" db="UniProtKB">
        <authorList>
            <consortium name="Ensembl"/>
        </authorList>
    </citation>
    <scope>IDENTIFICATION</scope>
</reference>
<dbReference type="Pfam" id="PF03184">
    <property type="entry name" value="DDE_1"/>
    <property type="match status" value="1"/>
</dbReference>
<dbReference type="SMART" id="SM00674">
    <property type="entry name" value="CENPB"/>
    <property type="match status" value="1"/>
</dbReference>
<dbReference type="PROSITE" id="PS51253">
    <property type="entry name" value="HTH_CENPB"/>
    <property type="match status" value="1"/>
</dbReference>
<feature type="region of interest" description="Disordered" evidence="11">
    <location>
        <begin position="888"/>
        <end position="921"/>
    </location>
</feature>
<feature type="region of interest" description="Disordered" evidence="11">
    <location>
        <begin position="658"/>
        <end position="692"/>
    </location>
</feature>
<dbReference type="eggNOG" id="KOG1721">
    <property type="taxonomic scope" value="Eukaryota"/>
</dbReference>
<evidence type="ECO:0000259" key="12">
    <source>
        <dbReference type="PROSITE" id="PS51253"/>
    </source>
</evidence>
<proteinExistence type="predicted"/>
<dbReference type="GO" id="GO:0005634">
    <property type="term" value="C:nucleus"/>
    <property type="evidence" value="ECO:0007669"/>
    <property type="project" value="UniProtKB-SubCell"/>
</dbReference>
<feature type="compositionally biased region" description="Low complexity" evidence="11">
    <location>
        <begin position="672"/>
        <end position="692"/>
    </location>
</feature>
<dbReference type="Pfam" id="PF25429">
    <property type="entry name" value="zf-POGZ"/>
    <property type="match status" value="1"/>
</dbReference>
<dbReference type="GO" id="GO:0071599">
    <property type="term" value="P:otic vesicle development"/>
    <property type="evidence" value="ECO:0007669"/>
    <property type="project" value="Ensembl"/>
</dbReference>
<keyword evidence="7" id="KW-0805">Transcription regulation</keyword>
<dbReference type="eggNOG" id="KOG3105">
    <property type="taxonomic scope" value="Eukaryota"/>
</dbReference>
<keyword evidence="3" id="KW-0479">Metal-binding</keyword>
<dbReference type="InterPro" id="IPR013087">
    <property type="entry name" value="Znf_C2H2_type"/>
</dbReference>
<keyword evidence="5" id="KW-0863">Zinc-finger</keyword>
<dbReference type="InterPro" id="IPR057618">
    <property type="entry name" value="Znf_POGZ/Z280C-D-like"/>
</dbReference>
<reference evidence="14" key="1">
    <citation type="submission" date="2013-03" db="EMBL/GenBank/DDBJ databases">
        <authorList>
            <person name="Jeffery W."/>
            <person name="Warren W."/>
            <person name="Wilson R.K."/>
        </authorList>
    </citation>
    <scope>NUCLEOTIDE SEQUENCE</scope>
    <source>
        <strain evidence="14">female</strain>
    </source>
</reference>
<evidence type="ECO:0000256" key="1">
    <source>
        <dbReference type="ARBA" id="ARBA00003729"/>
    </source>
</evidence>
<evidence type="ECO:0000256" key="9">
    <source>
        <dbReference type="ARBA" id="ARBA00023163"/>
    </source>
</evidence>
<evidence type="ECO:0000256" key="10">
    <source>
        <dbReference type="ARBA" id="ARBA00023242"/>
    </source>
</evidence>
<keyword evidence="4" id="KW-0677">Repeat</keyword>
<dbReference type="GO" id="GO:0000978">
    <property type="term" value="F:RNA polymerase II cis-regulatory region sequence-specific DNA binding"/>
    <property type="evidence" value="ECO:0007669"/>
    <property type="project" value="TreeGrafter"/>
</dbReference>
<sequence length="1375" mass="150781">MAETELYMQCEEEEFVDWSEEGKQQLLAQNGHEDVSPEPVAFAAQSPVSENIKPTDLTVTAAPVVSKQVMSSVLQPAQFAAGGTPGQPVFITSQMSPVAPQNITTPLGFVLPRATGQSLAFLTPAQTGQISTTQLASPSGTPQPAPSEKYTTVQIPVNLTICGPAGVQNITALASVHVTSPPSSAAPTVASYAVNSEVRPSGVIRAPLAGLTPSVPAEKATLTAPVAGPTLTAPGPAFISSAAVASHTIAATAATHTVPSVASTCVIPTATSTLSNPRTANTQDASRKQRVLTPKPKKRRASRTVTQEEQELPVITRVFQGASRPPQTCSVCAVPYKIVPSLRGYLCLCNQTLVNGVQALSVKLRKKRLRRVSHRSPTSPSASGKHPSTSPPSSPHPPSSETLKHITTSEIPEGAPSPDTGDCDQHSKLIILVEDFFYGKDPGQPVLIENNQVPIMMKCVLCDKKLKNNIKLMNHMKHHMEIERQNSDKDCHTECLHCYRNFSSPFTLQCHVETVHSQVECTALCKICELSFENEPVFLNHMKQMHKPGEMPYICQVCNFRSSFYSDVVIHFRELHKDTNFLQCSYCLKVFKSSNSYQLHYSKHQRKTIQHCDKCRLHFLYTKEKSDHKALYHRTHLKPVQLMGLKPGTRVTIRAYSTNKGDDDSSLKAHNSSPPLKVPPSSSASASVAVPPAKRKPVESMLELMTKFQSQCKSVKKQFCMECNYEIPDFSVHFPTFVCCSLCHYCTCCSRAYANHMISNHIPRKTQNKYLNLYKPCPKLGQLSCSLCSYTTKVGDSMAKHLADNPDHCSSHCKFSGGFSRGYKRFVFIPTDLIRQHHRPASRTLLPFRVVQVGQRSLSYPSKPGTPNQCINLPVSTAHMPSIPIQEQPVDQSTVPDENCGTRPKDSSGPSSGAQSQQEHAVGGSLTLTQLKMLLYALCFGVPQAANHFDTQPEEVQSLLLKRRNQLGPPHSREGLIPRASDRLAEWVLCQREQQLPVNEGKLFSKASEIMNKVGGPGISYEWAVDFLLRYNLDVHALSVCSRLLPPKSQEHVHSFTRIITKQVSSQGFAQSSIGAMDEFSIFIDMEQLDPASADSSSMMSAFQLVGETDLLMDMVFTGLADGTMLPTMVFLKGAPLTSNVPALPGSIILEAKPEGFSDEERLQLWFKRVWRQNVDPGSGGKGLLVMDSYRGHMSDDFLATLNSASTLPGIVPRSCSCCLQPLEAGVWPVLREFLQARWSQHVMEAPQDLIGAQPANLALLLASWLTEMLDVLAAKPQLLQRSFDQVLSCSADMAPEEVSKLARSLSEALAVRAVKENEAEEDVWCAEKSNTLDITLPSPLPSPPSNFQSLKNIFEKDSDLESFLGFEDSEMTDC</sequence>
<dbReference type="Ensembl" id="ENSAMXT00000021129.2">
    <property type="protein sequence ID" value="ENSAMXP00000021129.2"/>
    <property type="gene ID" value="ENSAMXG00000020522.2"/>
</dbReference>
<dbReference type="Gene3D" id="3.30.160.60">
    <property type="entry name" value="Classic Zinc Finger"/>
    <property type="match status" value="1"/>
</dbReference>
<evidence type="ECO:0000256" key="4">
    <source>
        <dbReference type="ARBA" id="ARBA00022737"/>
    </source>
</evidence>
<dbReference type="GO" id="GO:0021510">
    <property type="term" value="P:spinal cord development"/>
    <property type="evidence" value="ECO:0007669"/>
    <property type="project" value="Ensembl"/>
</dbReference>
<dbReference type="STRING" id="7994.ENSAMXP00000021129"/>
<evidence type="ECO:0000256" key="11">
    <source>
        <dbReference type="SAM" id="MobiDB-lite"/>
    </source>
</evidence>
<dbReference type="InterPro" id="IPR004875">
    <property type="entry name" value="DDE_SF_endonuclease_dom"/>
</dbReference>
<dbReference type="HOGENOM" id="CLU_002015_0_0_1"/>
<keyword evidence="6" id="KW-0862">Zinc</keyword>
<comment type="subcellular location">
    <subcellularLocation>
        <location evidence="2">Nucleus</location>
    </subcellularLocation>
</comment>
<dbReference type="InParanoid" id="W5LMR7"/>
<feature type="region of interest" description="Disordered" evidence="11">
    <location>
        <begin position="272"/>
        <end position="308"/>
    </location>
</feature>
<evidence type="ECO:0000256" key="3">
    <source>
        <dbReference type="ARBA" id="ARBA00022723"/>
    </source>
</evidence>
<accession>W5LMR7</accession>
<comment type="function">
    <text evidence="1">May function as a transcription factor.</text>
</comment>
<reference evidence="14" key="2">
    <citation type="journal article" date="2014" name="Nat. Commun.">
        <title>The cavefish genome reveals candidate genes for eye loss.</title>
        <authorList>
            <person name="McGaugh S.E."/>
            <person name="Gross J.B."/>
            <person name="Aken B."/>
            <person name="Blin M."/>
            <person name="Borowsky R."/>
            <person name="Chalopin D."/>
            <person name="Hinaux H."/>
            <person name="Jeffery W.R."/>
            <person name="Keene A."/>
            <person name="Ma L."/>
            <person name="Minx P."/>
            <person name="Murphy D."/>
            <person name="O'Quin K.E."/>
            <person name="Retaux S."/>
            <person name="Rohner N."/>
            <person name="Searle S.M."/>
            <person name="Stahl B.A."/>
            <person name="Tabin C."/>
            <person name="Volff J.N."/>
            <person name="Yoshizawa M."/>
            <person name="Warren W.C."/>
        </authorList>
    </citation>
    <scope>NUCLEOTIDE SEQUENCE [LARGE SCALE GENOMIC DNA]</scope>
    <source>
        <strain evidence="14">female</strain>
    </source>
</reference>
<evidence type="ECO:0000313" key="13">
    <source>
        <dbReference type="Ensembl" id="ENSAMXP00000021129.2"/>
    </source>
</evidence>
<evidence type="ECO:0000313" key="14">
    <source>
        <dbReference type="Proteomes" id="UP000018467"/>
    </source>
</evidence>
<feature type="compositionally biased region" description="Pro residues" evidence="11">
    <location>
        <begin position="389"/>
        <end position="398"/>
    </location>
</feature>
<dbReference type="GO" id="GO:0008270">
    <property type="term" value="F:zinc ion binding"/>
    <property type="evidence" value="ECO:0007669"/>
    <property type="project" value="UniProtKB-KW"/>
</dbReference>
<keyword evidence="10" id="KW-0539">Nucleus</keyword>
<dbReference type="PANTHER" id="PTHR24388:SF45">
    <property type="entry name" value="POGO TRANSPOSABLE ELEMENT DERIVED WITH ZNF DOMAIN"/>
    <property type="match status" value="1"/>
</dbReference>
<dbReference type="GeneTree" id="ENSGT00940000163854"/>